<dbReference type="InterPro" id="IPR002297">
    <property type="entry name" value="DNA-dir_DNA_pol_A_mt"/>
</dbReference>
<comment type="subcellular location">
    <subcellularLocation>
        <location evidence="2">Mitochondrion matrix</location>
        <location evidence="2">Mitochondrion nucleoid</location>
    </subcellularLocation>
</comment>
<dbReference type="PROSITE" id="PS00447">
    <property type="entry name" value="DNA_POLYMERASE_A"/>
    <property type="match status" value="1"/>
</dbReference>
<evidence type="ECO:0000256" key="9">
    <source>
        <dbReference type="ARBA" id="ARBA00022842"/>
    </source>
</evidence>
<keyword evidence="18" id="KW-1185">Reference proteome</keyword>
<evidence type="ECO:0000256" key="6">
    <source>
        <dbReference type="ARBA" id="ARBA00022679"/>
    </source>
</evidence>
<dbReference type="Proteomes" id="UP000597762">
    <property type="component" value="Unassembled WGS sequence"/>
</dbReference>
<dbReference type="InterPro" id="IPR001098">
    <property type="entry name" value="DNA-dir_DNA_pol_A_palm_dom"/>
</dbReference>
<dbReference type="AlphaFoldDB" id="A0A812CNV2"/>
<dbReference type="FunFam" id="1.10.150.20:FF:000024">
    <property type="entry name" value="DNA polymerase gamma, catalytic subunit"/>
    <property type="match status" value="1"/>
</dbReference>
<keyword evidence="11" id="KW-0238">DNA-binding</keyword>
<sequence>MLDGEDNRVQIVDENEPDDLDNKPKFPLKQFLELCNENMGTADEKNSSSMSLDPQPLVDQKGMDAKERNKHWKKVGFRWKFNKTGSSDRTGPFIVDNIPAYFFKIPHKDGKSKRVGNPLAKDYINKIGDGTLMAFAGNDSADAALRINKMCSYWKNNQQRIESQMVVWAKKAELPLSVIRHKDYLEVKQYGAIIPRIVQAGTVTRRAVEPTWLTASNAYEDRIGSELKAMIQSPPGYCFVGADVDSQELWIASIIADSHFAQMHGCTALSWMNLQGKKSDKTDMHSKTAELVDISRDHAKMFNYGRIYGAGQKFAEQLLMQFNHRLSQEDAQNKAKKLYLATKGQRDPNTGEWRGGSESYMFNKLEQIAKDAQPSTPVLGCRISKALEPEFVSDDFMTSRINWVVQSSAVDYLHLMLVSMKWLMEEFSINGRFCISIHDEVRYLIQTKDQHTAALALQITNLFTRSLFAYKLGMFDLPQSVAFFSSVDIDTCLRKEVDMDCLTPSNPHGLKIGYNIPLGESLDIYQLLEMIDKLKSANSTKNQKKVSVKAAAN</sequence>
<dbReference type="GO" id="GO:0008408">
    <property type="term" value="F:3'-5' exonuclease activity"/>
    <property type="evidence" value="ECO:0007669"/>
    <property type="project" value="TreeGrafter"/>
</dbReference>
<dbReference type="EC" id="2.7.7.7" evidence="4"/>
<dbReference type="SUPFAM" id="SSF56672">
    <property type="entry name" value="DNA/RNA polymerases"/>
    <property type="match status" value="1"/>
</dbReference>
<protein>
    <recommendedName>
        <fullName evidence="5">DNA polymerase subunit gamma-1</fullName>
        <ecNumber evidence="4">2.7.7.7</ecNumber>
    </recommendedName>
    <alternativeName>
        <fullName evidence="14">Mitochondrial DNA polymerase catalytic subunit</fullName>
    </alternativeName>
</protein>
<dbReference type="EMBL" id="CAHIKZ030002057">
    <property type="protein sequence ID" value="CAE1280338.1"/>
    <property type="molecule type" value="Genomic_DNA"/>
</dbReference>
<dbReference type="Gene3D" id="3.30.70.370">
    <property type="match status" value="1"/>
</dbReference>
<dbReference type="GO" id="GO:0003887">
    <property type="term" value="F:DNA-directed DNA polymerase activity"/>
    <property type="evidence" value="ECO:0007669"/>
    <property type="project" value="UniProtKB-KW"/>
</dbReference>
<keyword evidence="12" id="KW-0496">Mitochondrion</keyword>
<organism evidence="17 18">
    <name type="scientific">Acanthosepion pharaonis</name>
    <name type="common">Pharaoh cuttlefish</name>
    <name type="synonym">Sepia pharaonis</name>
    <dbReference type="NCBI Taxonomy" id="158019"/>
    <lineage>
        <taxon>Eukaryota</taxon>
        <taxon>Metazoa</taxon>
        <taxon>Spiralia</taxon>
        <taxon>Lophotrochozoa</taxon>
        <taxon>Mollusca</taxon>
        <taxon>Cephalopoda</taxon>
        <taxon>Coleoidea</taxon>
        <taxon>Decapodiformes</taxon>
        <taxon>Sepiida</taxon>
        <taxon>Sepiina</taxon>
        <taxon>Sepiidae</taxon>
        <taxon>Acanthosepion</taxon>
    </lineage>
</organism>
<dbReference type="GO" id="GO:0042645">
    <property type="term" value="C:mitochondrial nucleoid"/>
    <property type="evidence" value="ECO:0007669"/>
    <property type="project" value="UniProtKB-SubCell"/>
</dbReference>
<keyword evidence="8" id="KW-0235">DNA replication</keyword>
<comment type="similarity">
    <text evidence="3">Belongs to the DNA polymerase type-A family.</text>
</comment>
<keyword evidence="6 17" id="KW-0808">Transferase</keyword>
<evidence type="ECO:0000256" key="11">
    <source>
        <dbReference type="ARBA" id="ARBA00023125"/>
    </source>
</evidence>
<evidence type="ECO:0000256" key="15">
    <source>
        <dbReference type="SAM" id="MobiDB-lite"/>
    </source>
</evidence>
<evidence type="ECO:0000256" key="1">
    <source>
        <dbReference type="ARBA" id="ARBA00001946"/>
    </source>
</evidence>
<evidence type="ECO:0000259" key="16">
    <source>
        <dbReference type="SMART" id="SM00482"/>
    </source>
</evidence>
<evidence type="ECO:0000256" key="7">
    <source>
        <dbReference type="ARBA" id="ARBA00022695"/>
    </source>
</evidence>
<feature type="region of interest" description="Disordered" evidence="15">
    <location>
        <begin position="1"/>
        <end position="24"/>
    </location>
</feature>
<keyword evidence="7 17" id="KW-0548">Nucleotidyltransferase</keyword>
<comment type="cofactor">
    <cofactor evidence="1">
        <name>Mg(2+)</name>
        <dbReference type="ChEBI" id="CHEBI:18420"/>
    </cofactor>
</comment>
<dbReference type="PANTHER" id="PTHR10267:SF0">
    <property type="entry name" value="DNA POLYMERASE SUBUNIT GAMMA-1"/>
    <property type="match status" value="1"/>
</dbReference>
<dbReference type="InterPro" id="IPR019760">
    <property type="entry name" value="DNA-dir_DNA_pol_A_CS"/>
</dbReference>
<keyword evidence="13" id="KW-1135">Mitochondrion nucleoid</keyword>
<comment type="caution">
    <text evidence="17">The sequence shown here is derived from an EMBL/GenBank/DDBJ whole genome shotgun (WGS) entry which is preliminary data.</text>
</comment>
<dbReference type="PANTHER" id="PTHR10267">
    <property type="entry name" value="DNA POLYMERASE SUBUNIT GAMMA-1"/>
    <property type="match status" value="1"/>
</dbReference>
<evidence type="ECO:0000256" key="12">
    <source>
        <dbReference type="ARBA" id="ARBA00023128"/>
    </source>
</evidence>
<dbReference type="CDD" id="cd08641">
    <property type="entry name" value="DNA_pol_gammaA"/>
    <property type="match status" value="1"/>
</dbReference>
<evidence type="ECO:0000256" key="8">
    <source>
        <dbReference type="ARBA" id="ARBA00022705"/>
    </source>
</evidence>
<evidence type="ECO:0000313" key="17">
    <source>
        <dbReference type="EMBL" id="CAE1280338.1"/>
    </source>
</evidence>
<evidence type="ECO:0000256" key="3">
    <source>
        <dbReference type="ARBA" id="ARBA00007705"/>
    </source>
</evidence>
<evidence type="ECO:0000256" key="5">
    <source>
        <dbReference type="ARBA" id="ARBA00015350"/>
    </source>
</evidence>
<keyword evidence="9" id="KW-0460">Magnesium</keyword>
<reference evidence="17" key="1">
    <citation type="submission" date="2021-01" db="EMBL/GenBank/DDBJ databases">
        <authorList>
            <person name="Li R."/>
            <person name="Bekaert M."/>
        </authorList>
    </citation>
    <scope>NUCLEOTIDE SEQUENCE</scope>
    <source>
        <strain evidence="17">Farmed</strain>
    </source>
</reference>
<name>A0A812CNV2_ACAPH</name>
<dbReference type="GO" id="GO:0005760">
    <property type="term" value="C:gamma DNA polymerase complex"/>
    <property type="evidence" value="ECO:0007669"/>
    <property type="project" value="InterPro"/>
</dbReference>
<evidence type="ECO:0000256" key="14">
    <source>
        <dbReference type="ARBA" id="ARBA00031966"/>
    </source>
</evidence>
<dbReference type="InterPro" id="IPR043502">
    <property type="entry name" value="DNA/RNA_pol_sf"/>
</dbReference>
<accession>A0A812CNV2</accession>
<dbReference type="OrthoDB" id="5588663at2759"/>
<dbReference type="SMART" id="SM00482">
    <property type="entry name" value="POLAc"/>
    <property type="match status" value="1"/>
</dbReference>
<dbReference type="GO" id="GO:0003677">
    <property type="term" value="F:DNA binding"/>
    <property type="evidence" value="ECO:0007669"/>
    <property type="project" value="UniProtKB-KW"/>
</dbReference>
<proteinExistence type="inferred from homology"/>
<feature type="region of interest" description="Disordered" evidence="15">
    <location>
        <begin position="42"/>
        <end position="64"/>
    </location>
</feature>
<evidence type="ECO:0000256" key="10">
    <source>
        <dbReference type="ARBA" id="ARBA00022932"/>
    </source>
</evidence>
<dbReference type="Gene3D" id="1.10.150.20">
    <property type="entry name" value="5' to 3' exonuclease, C-terminal subdomain"/>
    <property type="match status" value="1"/>
</dbReference>
<feature type="domain" description="DNA-directed DNA polymerase family A palm" evidence="16">
    <location>
        <begin position="224"/>
        <end position="449"/>
    </location>
</feature>
<evidence type="ECO:0000256" key="2">
    <source>
        <dbReference type="ARBA" id="ARBA00004436"/>
    </source>
</evidence>
<evidence type="ECO:0000313" key="18">
    <source>
        <dbReference type="Proteomes" id="UP000597762"/>
    </source>
</evidence>
<keyword evidence="10" id="KW-0239">DNA-directed DNA polymerase</keyword>
<gene>
    <name evidence="17" type="ORF">SPHA_42253</name>
</gene>
<evidence type="ECO:0000256" key="13">
    <source>
        <dbReference type="ARBA" id="ARBA00023271"/>
    </source>
</evidence>
<dbReference type="GO" id="GO:0006264">
    <property type="term" value="P:mitochondrial DNA replication"/>
    <property type="evidence" value="ECO:0007669"/>
    <property type="project" value="InterPro"/>
</dbReference>
<dbReference type="Pfam" id="PF00476">
    <property type="entry name" value="DNA_pol_A"/>
    <property type="match status" value="1"/>
</dbReference>
<evidence type="ECO:0000256" key="4">
    <source>
        <dbReference type="ARBA" id="ARBA00012417"/>
    </source>
</evidence>
<dbReference type="InterPro" id="IPR047580">
    <property type="entry name" value="POLG_palm_dom"/>
</dbReference>